<keyword evidence="4" id="KW-0274">FAD</keyword>
<feature type="region of interest" description="Disordered" evidence="6">
    <location>
        <begin position="1"/>
        <end position="20"/>
    </location>
</feature>
<dbReference type="AlphaFoldDB" id="A0A1E7L9L1"/>
<organism evidence="8 9">
    <name type="scientific">Streptomyces nanshensis</name>
    <dbReference type="NCBI Taxonomy" id="518642"/>
    <lineage>
        <taxon>Bacteria</taxon>
        <taxon>Bacillati</taxon>
        <taxon>Actinomycetota</taxon>
        <taxon>Actinomycetes</taxon>
        <taxon>Kitasatosporales</taxon>
        <taxon>Streptomycetaceae</taxon>
        <taxon>Streptomyces</taxon>
    </lineage>
</organism>
<dbReference type="EMBL" id="LJGW01000111">
    <property type="protein sequence ID" value="OEV12876.1"/>
    <property type="molecule type" value="Genomic_DNA"/>
</dbReference>
<evidence type="ECO:0000256" key="2">
    <source>
        <dbReference type="ARBA" id="ARBA00005466"/>
    </source>
</evidence>
<dbReference type="InterPro" id="IPR016169">
    <property type="entry name" value="FAD-bd_PCMH_sub2"/>
</dbReference>
<dbReference type="Pfam" id="PF08031">
    <property type="entry name" value="BBE"/>
    <property type="match status" value="1"/>
</dbReference>
<dbReference type="PATRIC" id="fig|518642.10.peg.6816"/>
<evidence type="ECO:0000313" key="9">
    <source>
        <dbReference type="Proteomes" id="UP000176005"/>
    </source>
</evidence>
<dbReference type="Gene3D" id="3.40.462.20">
    <property type="match status" value="1"/>
</dbReference>
<evidence type="ECO:0000256" key="6">
    <source>
        <dbReference type="SAM" id="MobiDB-lite"/>
    </source>
</evidence>
<evidence type="ECO:0000313" key="8">
    <source>
        <dbReference type="EMBL" id="OEV12876.1"/>
    </source>
</evidence>
<feature type="domain" description="FAD-binding PCMH-type" evidence="7">
    <location>
        <begin position="31"/>
        <end position="201"/>
    </location>
</feature>
<keyword evidence="9" id="KW-1185">Reference proteome</keyword>
<dbReference type="InterPro" id="IPR006094">
    <property type="entry name" value="Oxid_FAD_bind_N"/>
</dbReference>
<dbReference type="InterPro" id="IPR016166">
    <property type="entry name" value="FAD-bd_PCMH"/>
</dbReference>
<dbReference type="GO" id="GO:0071949">
    <property type="term" value="F:FAD binding"/>
    <property type="evidence" value="ECO:0007669"/>
    <property type="project" value="InterPro"/>
</dbReference>
<dbReference type="InterPro" id="IPR016167">
    <property type="entry name" value="FAD-bd_PCMH_sub1"/>
</dbReference>
<dbReference type="Gene3D" id="3.30.43.10">
    <property type="entry name" value="Uridine Diphospho-n-acetylenolpyruvylglucosamine Reductase, domain 2"/>
    <property type="match status" value="1"/>
</dbReference>
<comment type="caution">
    <text evidence="8">The sequence shown here is derived from an EMBL/GenBank/DDBJ whole genome shotgun (WGS) entry which is preliminary data.</text>
</comment>
<proteinExistence type="inferred from homology"/>
<dbReference type="Proteomes" id="UP000176005">
    <property type="component" value="Unassembled WGS sequence"/>
</dbReference>
<dbReference type="Pfam" id="PF01565">
    <property type="entry name" value="FAD_binding_4"/>
    <property type="match status" value="1"/>
</dbReference>
<sequence length="460" mass="49390">MGAELPGFQGRTVTPDKPGYDRARRVRNARIDRRPALIARCNDAEDVMAVLAHARASGLPVAVRGGGAHVAGWGTCDDGVVIDMGGMKDIDVDPLGRTAVVGAGVTWRELDAATQEFGLAVPGPRNADVGVGGHTLGGGVGDLSRRHGLTSDNVTFFDLVTATGRHIRADAEQYPELFWALRGGGGNFGVVTRFGFALHPVTTVTAGALTHPAHQASTALRAARDWLSTAPDAASLVAVLWNAPPLPFVPERLHFERCAVLIPTFFGPPEEAADVLAPLRRGAVRPVSDTVGEMSYVAYQRLLPSPPRYREQHVYNRGELFPELSDTTVDRLIGHWETAGPNYSVVLGALGGAITRAPAGQTAFAHRGAQWFVELCAQWYGDAASEAHLEPARTAWQGLQNVTQGPYVNLLPDPEPQWVRAAYGGATYERLARLKQAWDPDNLFRFNANVPPAAAKESEQ</sequence>
<protein>
    <recommendedName>
        <fullName evidence="7">FAD-binding PCMH-type domain-containing protein</fullName>
    </recommendedName>
</protein>
<dbReference type="GO" id="GO:0016491">
    <property type="term" value="F:oxidoreductase activity"/>
    <property type="evidence" value="ECO:0007669"/>
    <property type="project" value="UniProtKB-KW"/>
</dbReference>
<name>A0A1E7L9L1_9ACTN</name>
<evidence type="ECO:0000256" key="4">
    <source>
        <dbReference type="ARBA" id="ARBA00022827"/>
    </source>
</evidence>
<dbReference type="InterPro" id="IPR050416">
    <property type="entry name" value="FAD-linked_Oxidoreductase"/>
</dbReference>
<comment type="similarity">
    <text evidence="2">Belongs to the oxygen-dependent FAD-linked oxidoreductase family.</text>
</comment>
<dbReference type="PROSITE" id="PS51387">
    <property type="entry name" value="FAD_PCMH"/>
    <property type="match status" value="1"/>
</dbReference>
<evidence type="ECO:0000256" key="1">
    <source>
        <dbReference type="ARBA" id="ARBA00001974"/>
    </source>
</evidence>
<dbReference type="InterPro" id="IPR012951">
    <property type="entry name" value="BBE"/>
</dbReference>
<keyword evidence="5" id="KW-0560">Oxidoreductase</keyword>
<reference evidence="8 9" key="1">
    <citation type="journal article" date="2016" name="Front. Microbiol.">
        <title>Comparative Genomics Analysis of Streptomyces Species Reveals Their Adaptation to the Marine Environment and Their Diversity at the Genomic Level.</title>
        <authorList>
            <person name="Tian X."/>
            <person name="Zhang Z."/>
            <person name="Yang T."/>
            <person name="Chen M."/>
            <person name="Li J."/>
            <person name="Chen F."/>
            <person name="Yang J."/>
            <person name="Li W."/>
            <person name="Zhang B."/>
            <person name="Zhang Z."/>
            <person name="Wu J."/>
            <person name="Zhang C."/>
            <person name="Long L."/>
            <person name="Xiao J."/>
        </authorList>
    </citation>
    <scope>NUCLEOTIDE SEQUENCE [LARGE SCALE GENOMIC DNA]</scope>
    <source>
        <strain evidence="8 9">SCSIO 10429</strain>
    </source>
</reference>
<evidence type="ECO:0000259" key="7">
    <source>
        <dbReference type="PROSITE" id="PS51387"/>
    </source>
</evidence>
<evidence type="ECO:0000256" key="3">
    <source>
        <dbReference type="ARBA" id="ARBA00022630"/>
    </source>
</evidence>
<evidence type="ECO:0000256" key="5">
    <source>
        <dbReference type="ARBA" id="ARBA00023002"/>
    </source>
</evidence>
<dbReference type="PANTHER" id="PTHR42973:SF39">
    <property type="entry name" value="FAD-BINDING PCMH-TYPE DOMAIN-CONTAINING PROTEIN"/>
    <property type="match status" value="1"/>
</dbReference>
<dbReference type="Gene3D" id="3.30.465.10">
    <property type="match status" value="1"/>
</dbReference>
<dbReference type="PANTHER" id="PTHR42973">
    <property type="entry name" value="BINDING OXIDOREDUCTASE, PUTATIVE (AFU_ORTHOLOGUE AFUA_1G17690)-RELATED"/>
    <property type="match status" value="1"/>
</dbReference>
<comment type="cofactor">
    <cofactor evidence="1">
        <name>FAD</name>
        <dbReference type="ChEBI" id="CHEBI:57692"/>
    </cofactor>
</comment>
<accession>A0A1E7L9L1</accession>
<keyword evidence="3" id="KW-0285">Flavoprotein</keyword>
<dbReference type="InterPro" id="IPR036318">
    <property type="entry name" value="FAD-bd_PCMH-like_sf"/>
</dbReference>
<gene>
    <name evidence="8" type="ORF">AN218_06275</name>
</gene>
<dbReference type="SUPFAM" id="SSF56176">
    <property type="entry name" value="FAD-binding/transporter-associated domain-like"/>
    <property type="match status" value="1"/>
</dbReference>